<organism evidence="3 4">
    <name type="scientific">Rehmannia glutinosa</name>
    <name type="common">Chinese foxglove</name>
    <dbReference type="NCBI Taxonomy" id="99300"/>
    <lineage>
        <taxon>Eukaryota</taxon>
        <taxon>Viridiplantae</taxon>
        <taxon>Streptophyta</taxon>
        <taxon>Embryophyta</taxon>
        <taxon>Tracheophyta</taxon>
        <taxon>Spermatophyta</taxon>
        <taxon>Magnoliopsida</taxon>
        <taxon>eudicotyledons</taxon>
        <taxon>Gunneridae</taxon>
        <taxon>Pentapetalae</taxon>
        <taxon>asterids</taxon>
        <taxon>lamiids</taxon>
        <taxon>Lamiales</taxon>
        <taxon>Orobanchaceae</taxon>
        <taxon>Rehmannieae</taxon>
        <taxon>Rehmannia</taxon>
    </lineage>
</organism>
<feature type="repeat" description="PPR" evidence="2">
    <location>
        <begin position="202"/>
        <end position="236"/>
    </location>
</feature>
<gene>
    <name evidence="3" type="ORF">DH2020_029621</name>
</gene>
<name>A0ABR0VPS3_REHGL</name>
<evidence type="ECO:0000313" key="4">
    <source>
        <dbReference type="Proteomes" id="UP001318860"/>
    </source>
</evidence>
<dbReference type="PANTHER" id="PTHR47926">
    <property type="entry name" value="PENTATRICOPEPTIDE REPEAT-CONTAINING PROTEIN"/>
    <property type="match status" value="1"/>
</dbReference>
<feature type="repeat" description="PPR" evidence="2">
    <location>
        <begin position="237"/>
        <end position="272"/>
    </location>
</feature>
<dbReference type="PROSITE" id="PS51375">
    <property type="entry name" value="PPR"/>
    <property type="match status" value="4"/>
</dbReference>
<dbReference type="InterPro" id="IPR046848">
    <property type="entry name" value="E_motif"/>
</dbReference>
<keyword evidence="4" id="KW-1185">Reference proteome</keyword>
<dbReference type="EMBL" id="JABTTQ020001023">
    <property type="protein sequence ID" value="KAK6136638.1"/>
    <property type="molecule type" value="Genomic_DNA"/>
</dbReference>
<reference evidence="3 4" key="1">
    <citation type="journal article" date="2021" name="Comput. Struct. Biotechnol. J.">
        <title>De novo genome assembly of the potent medicinal plant Rehmannia glutinosa using nanopore technology.</title>
        <authorList>
            <person name="Ma L."/>
            <person name="Dong C."/>
            <person name="Song C."/>
            <person name="Wang X."/>
            <person name="Zheng X."/>
            <person name="Niu Y."/>
            <person name="Chen S."/>
            <person name="Feng W."/>
        </authorList>
    </citation>
    <scope>NUCLEOTIDE SEQUENCE [LARGE SCALE GENOMIC DNA]</scope>
    <source>
        <strain evidence="3">DH-2019</strain>
    </source>
</reference>
<dbReference type="Pfam" id="PF13041">
    <property type="entry name" value="PPR_2"/>
    <property type="match status" value="1"/>
</dbReference>
<proteinExistence type="predicted"/>
<dbReference type="Proteomes" id="UP001318860">
    <property type="component" value="Unassembled WGS sequence"/>
</dbReference>
<keyword evidence="1" id="KW-0677">Repeat</keyword>
<evidence type="ECO:0000313" key="3">
    <source>
        <dbReference type="EMBL" id="KAK6136638.1"/>
    </source>
</evidence>
<comment type="caution">
    <text evidence="3">The sequence shown here is derived from an EMBL/GenBank/DDBJ whole genome shotgun (WGS) entry which is preliminary data.</text>
</comment>
<protein>
    <recommendedName>
        <fullName evidence="5">Pentatricopeptide repeat-containing protein</fullName>
    </recommendedName>
</protein>
<feature type="repeat" description="PPR" evidence="2">
    <location>
        <begin position="106"/>
        <end position="140"/>
    </location>
</feature>
<dbReference type="NCBIfam" id="TIGR00756">
    <property type="entry name" value="PPR"/>
    <property type="match status" value="3"/>
</dbReference>
<dbReference type="InterPro" id="IPR011990">
    <property type="entry name" value="TPR-like_helical_dom_sf"/>
</dbReference>
<evidence type="ECO:0000256" key="1">
    <source>
        <dbReference type="ARBA" id="ARBA00022737"/>
    </source>
</evidence>
<evidence type="ECO:0000256" key="2">
    <source>
        <dbReference type="PROSITE-ProRule" id="PRU00708"/>
    </source>
</evidence>
<dbReference type="InterPro" id="IPR046960">
    <property type="entry name" value="PPR_At4g14850-like_plant"/>
</dbReference>
<dbReference type="Gene3D" id="1.25.40.10">
    <property type="entry name" value="Tetratricopeptide repeat domain"/>
    <property type="match status" value="4"/>
</dbReference>
<dbReference type="InterPro" id="IPR002885">
    <property type="entry name" value="PPR_rpt"/>
</dbReference>
<dbReference type="Pfam" id="PF01535">
    <property type="entry name" value="PPR"/>
    <property type="match status" value="5"/>
</dbReference>
<dbReference type="SUPFAM" id="SSF48452">
    <property type="entry name" value="TPR-like"/>
    <property type="match status" value="1"/>
</dbReference>
<dbReference type="PANTHER" id="PTHR47926:SF465">
    <property type="entry name" value="PENTATRICOPEPTIDE REPEAT (PPR-LIKE) SUPERFAMILY PROTEIN"/>
    <property type="match status" value="1"/>
</dbReference>
<evidence type="ECO:0008006" key="5">
    <source>
        <dbReference type="Google" id="ProtNLM"/>
    </source>
</evidence>
<sequence length="420" mass="47235">MPERDFVSWNTMVMAYVQSGWFDKAVRFYIELRRLDIGYNEYSFAGVLNVCVKLRELRLAKQLHCQVFLIGFLSNMVLSSSITDVYAKCGALRDARSSFDEMRMRDVLAWTTLVSGYAQGGDMKSAQEIFDSMPEKNSVSWTALIAGIISPHHGTQLHSHMITTGIRPNVVVLSSLIDMYSKCGSLEIAKRVFDTTGNKKQHVVLWNTMISALAHHGCGKQAIKIFADMVRLGVKPDGVTFLVLLNACSHSGLVQEGLCLFESMMPDYNIVPGQEHYACLIDLLGRSGCFDEVMNQLKKMPCNPDDRVWNALIGVCKIHGNVELGRIVARHLVELEPQSPAAYLLLSAIYAALGRWESAQEVRRIMNARRVEKQQALSWLEIDRTLQLDDKHNKLHRPQKETTSILELLSDGSTLSNVQR</sequence>
<accession>A0ABR0VPS3</accession>
<dbReference type="Pfam" id="PF20431">
    <property type="entry name" value="E_motif"/>
    <property type="match status" value="1"/>
</dbReference>
<feature type="repeat" description="PPR" evidence="2">
    <location>
        <begin position="5"/>
        <end position="39"/>
    </location>
</feature>